<dbReference type="Pfam" id="PF04082">
    <property type="entry name" value="Fungal_trans"/>
    <property type="match status" value="1"/>
</dbReference>
<proteinExistence type="predicted"/>
<dbReference type="InterPro" id="IPR001138">
    <property type="entry name" value="Zn2Cys6_DnaBD"/>
</dbReference>
<dbReference type="Proteomes" id="UP000028045">
    <property type="component" value="Unassembled WGS sequence"/>
</dbReference>
<dbReference type="GO" id="GO:0006351">
    <property type="term" value="P:DNA-templated transcription"/>
    <property type="evidence" value="ECO:0007669"/>
    <property type="project" value="InterPro"/>
</dbReference>
<protein>
    <recommendedName>
        <fullName evidence="9">Xylanolytic transcriptional activator regulatory domain-containing protein</fullName>
    </recommendedName>
</protein>
<feature type="region of interest" description="Disordered" evidence="7">
    <location>
        <begin position="115"/>
        <end position="135"/>
    </location>
</feature>
<dbReference type="GO" id="GO:0003677">
    <property type="term" value="F:DNA binding"/>
    <property type="evidence" value="ECO:0007669"/>
    <property type="project" value="UniProtKB-KW"/>
</dbReference>
<keyword evidence="8" id="KW-0472">Membrane</keyword>
<evidence type="ECO:0000256" key="2">
    <source>
        <dbReference type="ARBA" id="ARBA00022723"/>
    </source>
</evidence>
<evidence type="ECO:0000256" key="7">
    <source>
        <dbReference type="SAM" id="MobiDB-lite"/>
    </source>
</evidence>
<dbReference type="SUPFAM" id="SSF57701">
    <property type="entry name" value="Zn2/Cys6 DNA-binding domain"/>
    <property type="match status" value="1"/>
</dbReference>
<dbReference type="PANTHER" id="PTHR46910:SF37">
    <property type="entry name" value="ZN(II)2CYS6 TRANSCRIPTION FACTOR (EUROFUNG)"/>
    <property type="match status" value="1"/>
</dbReference>
<keyword evidence="6" id="KW-0539">Nucleus</keyword>
<organism evidence="10 11">
    <name type="scientific">Stachybotrys chartarum (strain CBS 109288 / IBT 7711)</name>
    <name type="common">Toxic black mold</name>
    <name type="synonym">Stilbospora chartarum</name>
    <dbReference type="NCBI Taxonomy" id="1280523"/>
    <lineage>
        <taxon>Eukaryota</taxon>
        <taxon>Fungi</taxon>
        <taxon>Dikarya</taxon>
        <taxon>Ascomycota</taxon>
        <taxon>Pezizomycotina</taxon>
        <taxon>Sordariomycetes</taxon>
        <taxon>Hypocreomycetidae</taxon>
        <taxon>Hypocreales</taxon>
        <taxon>Stachybotryaceae</taxon>
        <taxon>Stachybotrys</taxon>
    </lineage>
</organism>
<evidence type="ECO:0000256" key="5">
    <source>
        <dbReference type="ARBA" id="ARBA00023163"/>
    </source>
</evidence>
<dbReference type="AlphaFoldDB" id="A0A084B4C4"/>
<evidence type="ECO:0000313" key="11">
    <source>
        <dbReference type="Proteomes" id="UP000028045"/>
    </source>
</evidence>
<keyword evidence="11" id="KW-1185">Reference proteome</keyword>
<reference evidence="10 11" key="1">
    <citation type="journal article" date="2014" name="BMC Genomics">
        <title>Comparative genome sequencing reveals chemotype-specific gene clusters in the toxigenic black mold Stachybotrys.</title>
        <authorList>
            <person name="Semeiks J."/>
            <person name="Borek D."/>
            <person name="Otwinowski Z."/>
            <person name="Grishin N.V."/>
        </authorList>
    </citation>
    <scope>NUCLEOTIDE SEQUENCE [LARGE SCALE GENOMIC DNA]</scope>
    <source>
        <strain evidence="11">CBS 109288 / IBT 7711</strain>
    </source>
</reference>
<keyword evidence="2" id="KW-0479">Metal-binding</keyword>
<keyword evidence="3" id="KW-0805">Transcription regulation</keyword>
<dbReference type="InterPro" id="IPR007219">
    <property type="entry name" value="XnlR_reg_dom"/>
</dbReference>
<evidence type="ECO:0000256" key="4">
    <source>
        <dbReference type="ARBA" id="ARBA00023125"/>
    </source>
</evidence>
<gene>
    <name evidence="10" type="ORF">S7711_01071</name>
</gene>
<feature type="domain" description="Xylanolytic transcriptional activator regulatory" evidence="9">
    <location>
        <begin position="344"/>
        <end position="424"/>
    </location>
</feature>
<dbReference type="InterPro" id="IPR050987">
    <property type="entry name" value="AtrR-like"/>
</dbReference>
<dbReference type="CDD" id="cd00067">
    <property type="entry name" value="GAL4"/>
    <property type="match status" value="1"/>
</dbReference>
<keyword evidence="4" id="KW-0238">DNA-binding</keyword>
<dbReference type="GO" id="GO:0005634">
    <property type="term" value="C:nucleus"/>
    <property type="evidence" value="ECO:0007669"/>
    <property type="project" value="UniProtKB-SubCell"/>
</dbReference>
<feature type="transmembrane region" description="Helical" evidence="8">
    <location>
        <begin position="587"/>
        <end position="607"/>
    </location>
</feature>
<sequence length="671" mass="75472">MPRSACDNCYKRKVQCILPEAGAGSQKCEWCEHRQIACTYDRVKGRRAKKQMLAAAKVTSQQSHTDDFAERIKRIEEFTAHIKSLSSQKDGTASDRDPPRIPTIKQVLAGDAKASNDYLPPLSMADRKPRDNSRSRVRNAMGQLYFAGLELGSVDSHTGMPILSDLGRELIFRATGSWPNFDFPCTPGDHKRPPMSMRRQTQARRSNPPLPDEAIIRVMLKGLFESKMNLRLPVIDAILFEDILETAYRPSVGEQTYEMITSRACVFAFACFVGVRTGESRRIGIDIEECANEAGSLVMDLMEDPSLTMLQTILMLVRPPREQHMPSLTLQNLYNVVSGRFMTAYMLHATACRTLFVLGAHTLTIPPVPEDRPLTHTEREDRHLRWIFWICYILDKDLALRTGQPYIIGDEFCDLTLPAGYTQSGFSNDSPRGAPDETPLLPCDIRLSLIKAKACRLLYSADALRKSDAELLRAIRQLDEEVETWRTSLPPDIAPALSISSMSLLSHLKSGSGTPDTMHRIDLYLEYHHLMSVIHHASGRSRFLESKCPPDRATISILESSLELSVEASRSTVVYLSVAANEMAAEAAWIILFYPIAALMTLFFNILRDPLHQHATNDLDLIKLARDIIKNMPESAERPHAATSLKRLDLLIAELWRLGGYAIERAQNRIQ</sequence>
<dbReference type="OrthoDB" id="4116913at2759"/>
<comment type="subcellular location">
    <subcellularLocation>
        <location evidence="1">Nucleus</location>
    </subcellularLocation>
</comment>
<evidence type="ECO:0000313" key="10">
    <source>
        <dbReference type="EMBL" id="KEY72403.1"/>
    </source>
</evidence>
<name>A0A084B4C4_STACB</name>
<dbReference type="GO" id="GO:0000981">
    <property type="term" value="F:DNA-binding transcription factor activity, RNA polymerase II-specific"/>
    <property type="evidence" value="ECO:0007669"/>
    <property type="project" value="InterPro"/>
</dbReference>
<dbReference type="Gene3D" id="4.10.240.10">
    <property type="entry name" value="Zn(2)-C6 fungal-type DNA-binding domain"/>
    <property type="match status" value="1"/>
</dbReference>
<evidence type="ECO:0000256" key="3">
    <source>
        <dbReference type="ARBA" id="ARBA00023015"/>
    </source>
</evidence>
<keyword evidence="8" id="KW-1133">Transmembrane helix</keyword>
<keyword evidence="5" id="KW-0804">Transcription</keyword>
<evidence type="ECO:0000259" key="9">
    <source>
        <dbReference type="SMART" id="SM00906"/>
    </source>
</evidence>
<dbReference type="InterPro" id="IPR036864">
    <property type="entry name" value="Zn2-C6_fun-type_DNA-bd_sf"/>
</dbReference>
<dbReference type="HOGENOM" id="CLU_010813_1_1_1"/>
<keyword evidence="8" id="KW-0812">Transmembrane</keyword>
<dbReference type="EMBL" id="KL648095">
    <property type="protein sequence ID" value="KEY72403.1"/>
    <property type="molecule type" value="Genomic_DNA"/>
</dbReference>
<dbReference type="PANTHER" id="PTHR46910">
    <property type="entry name" value="TRANSCRIPTION FACTOR PDR1"/>
    <property type="match status" value="1"/>
</dbReference>
<dbReference type="SMART" id="SM00906">
    <property type="entry name" value="Fungal_trans"/>
    <property type="match status" value="1"/>
</dbReference>
<dbReference type="CDD" id="cd12148">
    <property type="entry name" value="fungal_TF_MHR"/>
    <property type="match status" value="1"/>
</dbReference>
<evidence type="ECO:0000256" key="6">
    <source>
        <dbReference type="ARBA" id="ARBA00023242"/>
    </source>
</evidence>
<accession>A0A084B4C4</accession>
<feature type="compositionally biased region" description="Basic and acidic residues" evidence="7">
    <location>
        <begin position="125"/>
        <end position="134"/>
    </location>
</feature>
<evidence type="ECO:0000256" key="1">
    <source>
        <dbReference type="ARBA" id="ARBA00004123"/>
    </source>
</evidence>
<evidence type="ECO:0000256" key="8">
    <source>
        <dbReference type="SAM" id="Phobius"/>
    </source>
</evidence>
<dbReference type="GO" id="GO:0008270">
    <property type="term" value="F:zinc ion binding"/>
    <property type="evidence" value="ECO:0007669"/>
    <property type="project" value="InterPro"/>
</dbReference>